<organism evidence="2 3">
    <name type="scientific">Nocardioides pini</name>
    <dbReference type="NCBI Taxonomy" id="2975053"/>
    <lineage>
        <taxon>Bacteria</taxon>
        <taxon>Bacillati</taxon>
        <taxon>Actinomycetota</taxon>
        <taxon>Actinomycetes</taxon>
        <taxon>Propionibacteriales</taxon>
        <taxon>Nocardioidaceae</taxon>
        <taxon>Nocardioides</taxon>
    </lineage>
</organism>
<dbReference type="SUPFAM" id="SSF47794">
    <property type="entry name" value="Rad51 N-terminal domain-like"/>
    <property type="match status" value="1"/>
</dbReference>
<dbReference type="Gene3D" id="1.10.150.20">
    <property type="entry name" value="5' to 3' exonuclease, C-terminal subdomain"/>
    <property type="match status" value="1"/>
</dbReference>
<feature type="compositionally biased region" description="Basic and acidic residues" evidence="1">
    <location>
        <begin position="137"/>
        <end position="151"/>
    </location>
</feature>
<sequence length="517" mass="56642">MTTHPNPLPVAPRGCGASGGCGRSGPSQPCHCCDVPDTCDLECLERPLFTAGMVLSDTDLTALVDWTDARVGLHRHRGGWGVVCGLDVHCDPDRPGSVVVEPGYAVDCCGHDIVLCEAQSVDLTGCCAVRPPCDEPAREPGNTRDPDHTRGPDTSASPLPPPRDPCGDVVVDLVLSQLVSPAVPELAETCSCGCDRGCDPDSRIVPTRLREGALVEPVRVPFPRSDPMRDAAERAQAAYHACHDIVRHWVEAGEKADASRDDVVAWLRERVVDPPCDWWDRTCAELDGADGPTQVEEVMVRALLDLVIACRHRLLRRPCGRCDTDRVGLARVWLRRVEDTHGTTCVVTRVDAYRPHRRELGPDTRPVPSGAEDLGDFVWQRWEQICSQWRRLARTTPRTVLDVPSTTDDLLQVLDATDRLWWACGDPAPQPIVVEDQCLGTRVIGFLHHRKADDEGGLEDLRGIGKTYARRLQDAGTSTIDEITMLEPGEIAVVLGCSDPVAEAIWLDAVQWVRGTR</sequence>
<keyword evidence="3" id="KW-1185">Reference proteome</keyword>
<dbReference type="EMBL" id="JAPPUX010000002">
    <property type="protein sequence ID" value="MCY4725937.1"/>
    <property type="molecule type" value="Genomic_DNA"/>
</dbReference>
<evidence type="ECO:0000313" key="3">
    <source>
        <dbReference type="Proteomes" id="UP001074726"/>
    </source>
</evidence>
<dbReference type="InterPro" id="IPR010995">
    <property type="entry name" value="DNA_repair_Rad51/TF_NusA_a-hlx"/>
</dbReference>
<dbReference type="RefSeq" id="WP_268110756.1">
    <property type="nucleotide sequence ID" value="NZ_JAPPUX010000002.1"/>
</dbReference>
<reference evidence="2" key="1">
    <citation type="submission" date="2022-08" db="EMBL/GenBank/DDBJ databases">
        <title>Genome sequencing of Nocardioides sp. STR2.</title>
        <authorList>
            <person name="So Y."/>
        </authorList>
    </citation>
    <scope>NUCLEOTIDE SEQUENCE</scope>
    <source>
        <strain evidence="2">STR2</strain>
    </source>
</reference>
<evidence type="ECO:0008006" key="4">
    <source>
        <dbReference type="Google" id="ProtNLM"/>
    </source>
</evidence>
<proteinExistence type="predicted"/>
<evidence type="ECO:0000256" key="1">
    <source>
        <dbReference type="SAM" id="MobiDB-lite"/>
    </source>
</evidence>
<accession>A0ABT4CDI5</accession>
<name>A0ABT4CDI5_9ACTN</name>
<dbReference type="Proteomes" id="UP001074726">
    <property type="component" value="Unassembled WGS sequence"/>
</dbReference>
<comment type="caution">
    <text evidence="2">The sequence shown here is derived from an EMBL/GenBank/DDBJ whole genome shotgun (WGS) entry which is preliminary data.</text>
</comment>
<protein>
    <recommendedName>
        <fullName evidence="4">Helix-hairpin-helix domain-containing protein</fullName>
    </recommendedName>
</protein>
<feature type="region of interest" description="Disordered" evidence="1">
    <location>
        <begin position="137"/>
        <end position="163"/>
    </location>
</feature>
<evidence type="ECO:0000313" key="2">
    <source>
        <dbReference type="EMBL" id="MCY4725937.1"/>
    </source>
</evidence>
<gene>
    <name evidence="2" type="ORF">NYO98_06580</name>
</gene>